<evidence type="ECO:0000256" key="1">
    <source>
        <dbReference type="ARBA" id="ARBA00022670"/>
    </source>
</evidence>
<dbReference type="Pfam" id="PF14223">
    <property type="entry name" value="Retrotran_gag_2"/>
    <property type="match status" value="1"/>
</dbReference>
<dbReference type="PANTHER" id="PTHR42648">
    <property type="entry name" value="TRANSPOSASE, PUTATIVE-RELATED"/>
    <property type="match status" value="1"/>
</dbReference>
<organism evidence="7 8">
    <name type="scientific">Deinandra increscens subsp. villosa</name>
    <dbReference type="NCBI Taxonomy" id="3103831"/>
    <lineage>
        <taxon>Eukaryota</taxon>
        <taxon>Viridiplantae</taxon>
        <taxon>Streptophyta</taxon>
        <taxon>Embryophyta</taxon>
        <taxon>Tracheophyta</taxon>
        <taxon>Spermatophyta</taxon>
        <taxon>Magnoliopsida</taxon>
        <taxon>eudicotyledons</taxon>
        <taxon>Gunneridae</taxon>
        <taxon>Pentapetalae</taxon>
        <taxon>asterids</taxon>
        <taxon>campanulids</taxon>
        <taxon>Asterales</taxon>
        <taxon>Asteraceae</taxon>
        <taxon>Asteroideae</taxon>
        <taxon>Heliantheae alliance</taxon>
        <taxon>Madieae</taxon>
        <taxon>Madiinae</taxon>
        <taxon>Deinandra</taxon>
    </lineage>
</organism>
<dbReference type="SUPFAM" id="SSF53098">
    <property type="entry name" value="Ribonuclease H-like"/>
    <property type="match status" value="1"/>
</dbReference>
<dbReference type="InterPro" id="IPR001584">
    <property type="entry name" value="Integrase_cat-core"/>
</dbReference>
<accession>A0AAP0H8D9</accession>
<gene>
    <name evidence="7" type="ORF">SSX86_002851</name>
</gene>
<evidence type="ECO:0000256" key="2">
    <source>
        <dbReference type="ARBA" id="ARBA00022723"/>
    </source>
</evidence>
<keyword evidence="2" id="KW-0479">Metal-binding</keyword>
<dbReference type="Pfam" id="PF25597">
    <property type="entry name" value="SH3_retrovirus"/>
    <property type="match status" value="1"/>
</dbReference>
<evidence type="ECO:0000256" key="3">
    <source>
        <dbReference type="ARBA" id="ARBA00022750"/>
    </source>
</evidence>
<evidence type="ECO:0000313" key="7">
    <source>
        <dbReference type="EMBL" id="KAK9078793.1"/>
    </source>
</evidence>
<dbReference type="Pfam" id="PF00665">
    <property type="entry name" value="rve"/>
    <property type="match status" value="1"/>
</dbReference>
<feature type="region of interest" description="Disordered" evidence="5">
    <location>
        <begin position="663"/>
        <end position="714"/>
    </location>
</feature>
<feature type="region of interest" description="Disordered" evidence="5">
    <location>
        <begin position="157"/>
        <end position="190"/>
    </location>
</feature>
<dbReference type="Proteomes" id="UP001408789">
    <property type="component" value="Unassembled WGS sequence"/>
</dbReference>
<dbReference type="AlphaFoldDB" id="A0AAP0H8D9"/>
<feature type="compositionally biased region" description="Polar residues" evidence="5">
    <location>
        <begin position="701"/>
        <end position="710"/>
    </location>
</feature>
<protein>
    <recommendedName>
        <fullName evidence="6">Integrase catalytic domain-containing protein</fullName>
    </recommendedName>
</protein>
<keyword evidence="3" id="KW-0064">Aspartyl protease</keyword>
<keyword evidence="8" id="KW-1185">Reference proteome</keyword>
<dbReference type="InterPro" id="IPR043502">
    <property type="entry name" value="DNA/RNA_pol_sf"/>
</dbReference>
<dbReference type="GO" id="GO:0004190">
    <property type="term" value="F:aspartic-type endopeptidase activity"/>
    <property type="evidence" value="ECO:0007669"/>
    <property type="project" value="UniProtKB-KW"/>
</dbReference>
<dbReference type="InterPro" id="IPR057670">
    <property type="entry name" value="SH3_retrovirus"/>
</dbReference>
<evidence type="ECO:0000256" key="4">
    <source>
        <dbReference type="ARBA" id="ARBA00022801"/>
    </source>
</evidence>
<dbReference type="PANTHER" id="PTHR42648:SF28">
    <property type="entry name" value="TRANSPOSON-ENCODED PROTEIN WITH RIBONUCLEASE H-LIKE AND RETROVIRUS ZINC FINGER-LIKE DOMAINS"/>
    <property type="match status" value="1"/>
</dbReference>
<name>A0AAP0H8D9_9ASTR</name>
<dbReference type="CDD" id="cd09272">
    <property type="entry name" value="RNase_HI_RT_Ty1"/>
    <property type="match status" value="1"/>
</dbReference>
<dbReference type="InterPro" id="IPR025724">
    <property type="entry name" value="GAG-pre-integrase_dom"/>
</dbReference>
<keyword evidence="1" id="KW-0645">Protease</keyword>
<dbReference type="Pfam" id="PF07727">
    <property type="entry name" value="RVT_2"/>
    <property type="match status" value="1"/>
</dbReference>
<sequence>MSTTKYEIEKFDGKNDFGLWRVKMKALLVYQGIADALLERPEGITDAKWNEKLAKAKSAIILSLGDKVLREVSREASAASMWSKLENLYMTKSLANRMYLKKKLYTFSMNADKSLDEHSDEFNKIILGLENIDIKGGFGNRRCNGLMAALNSRELKRKVEPKESSGDGLYVRGRSEQRGFRNRSQGRSKSRGKTRCYVCNSDKHLKRDCLERKKKYESSSYSKDQGNVSTSDPLDGYDSSDVLVVSSTDIDQNWILDSGCSYHMTPHKHFFSKLDLIDMVTVKLGDSRPCKIMGQGIVELVLDNGTHLQLDKVRYIPDLTRNLLSLGTFEKNGFNVSLKNGKAKIIKGSMVVLTGTRCENNVYLLDGRVKVELNNAVTHSEDSDSILWHNRLGHISDQGLMELKKQQVLKGYKGTGKHNSKGILDYAHADLWGPARTESLGGARYFLSIIDDFSRRVWVIILKTKDEAFRRFKEWKIAVENQYGKKLKKLRTDNGLEFCNSQFDQFCKEFGVIRNHTVPGTPQQNGLVERMNRTLLNKVRCMLHSSGLPKSFWAEAVVTATYLVNRSPSTAIEMKTPMEMWTGAKQDYSTLRVFGTVAYAHVKEGKLDPRAQKCIFLGYPEGVKGYKLWRLEGNGPRVILSRDVIFQEKVYYKDTIGKKDIEIEDKGQQDETGQVEVEMSGNKSYDTSSNDHNEVIGQTAGDGNSSSPQRYSIALGRTGRQGVKPIRYRSDDEDVSAFVFLADDLENSIVPKTYQEAVESSDKLKWSDYDSSVYFKEYKSDKYVLLLYVDDMLIACEDIEEIAATKHMLSTEFEMKDLGAAKRILGMVIERDRVSAQDSPTTKEAQEFMDQIPYSSIVGSLMYLMVCTRPDTGYGVSLVSRYLANPGKTHWQVVKWLLKYLNGTSSLGLIFGDMNHHAEGIYGYVDADYAKDLDRGRSMTGYIFSVSGGVVSWRVALQNVVALSTTEAEYVSLTEAVKEGIWLRGFVNELRLSQSKTVIKCDNQGVVQLSKFNVKFDKTKHINVKLHFIRDIIKAGEVKVENVRSDENASDMLTKALPCSKFENCLKLVGIG</sequence>
<dbReference type="InterPro" id="IPR013103">
    <property type="entry name" value="RVT_2"/>
</dbReference>
<evidence type="ECO:0000259" key="6">
    <source>
        <dbReference type="PROSITE" id="PS50994"/>
    </source>
</evidence>
<dbReference type="Pfam" id="PF22936">
    <property type="entry name" value="Pol_BBD"/>
    <property type="match status" value="1"/>
</dbReference>
<dbReference type="SUPFAM" id="SSF56672">
    <property type="entry name" value="DNA/RNA polymerases"/>
    <property type="match status" value="1"/>
</dbReference>
<dbReference type="GO" id="GO:0006508">
    <property type="term" value="P:proteolysis"/>
    <property type="evidence" value="ECO:0007669"/>
    <property type="project" value="UniProtKB-KW"/>
</dbReference>
<dbReference type="InterPro" id="IPR039537">
    <property type="entry name" value="Retrotran_Ty1/copia-like"/>
</dbReference>
<dbReference type="GO" id="GO:0046872">
    <property type="term" value="F:metal ion binding"/>
    <property type="evidence" value="ECO:0007669"/>
    <property type="project" value="UniProtKB-KW"/>
</dbReference>
<dbReference type="InterPro" id="IPR054722">
    <property type="entry name" value="PolX-like_BBD"/>
</dbReference>
<comment type="caution">
    <text evidence="7">The sequence shown here is derived from an EMBL/GenBank/DDBJ whole genome shotgun (WGS) entry which is preliminary data.</text>
</comment>
<dbReference type="Gene3D" id="3.30.420.10">
    <property type="entry name" value="Ribonuclease H-like superfamily/Ribonuclease H"/>
    <property type="match status" value="1"/>
</dbReference>
<keyword evidence="4" id="KW-0378">Hydrolase</keyword>
<dbReference type="InterPro" id="IPR012337">
    <property type="entry name" value="RNaseH-like_sf"/>
</dbReference>
<dbReference type="Pfam" id="PF13976">
    <property type="entry name" value="gag_pre-integrs"/>
    <property type="match status" value="1"/>
</dbReference>
<evidence type="ECO:0000313" key="8">
    <source>
        <dbReference type="Proteomes" id="UP001408789"/>
    </source>
</evidence>
<feature type="compositionally biased region" description="Basic residues" evidence="5">
    <location>
        <begin position="180"/>
        <end position="190"/>
    </location>
</feature>
<dbReference type="InterPro" id="IPR036397">
    <property type="entry name" value="RNaseH_sf"/>
</dbReference>
<dbReference type="EMBL" id="JBCNJP010000006">
    <property type="protein sequence ID" value="KAK9078793.1"/>
    <property type="molecule type" value="Genomic_DNA"/>
</dbReference>
<feature type="domain" description="Integrase catalytic" evidence="6">
    <location>
        <begin position="413"/>
        <end position="585"/>
    </location>
</feature>
<dbReference type="GO" id="GO:0015074">
    <property type="term" value="P:DNA integration"/>
    <property type="evidence" value="ECO:0007669"/>
    <property type="project" value="InterPro"/>
</dbReference>
<proteinExistence type="predicted"/>
<reference evidence="7 8" key="1">
    <citation type="submission" date="2024-04" db="EMBL/GenBank/DDBJ databases">
        <title>The reference genome of an endangered Asteraceae, Deinandra increscens subsp. villosa, native to the Central Coast of California.</title>
        <authorList>
            <person name="Guilliams M."/>
            <person name="Hasenstab-Lehman K."/>
            <person name="Meyer R."/>
            <person name="Mcevoy S."/>
        </authorList>
    </citation>
    <scope>NUCLEOTIDE SEQUENCE [LARGE SCALE GENOMIC DNA]</scope>
    <source>
        <tissue evidence="7">Leaf</tissue>
    </source>
</reference>
<dbReference type="GO" id="GO:0003676">
    <property type="term" value="F:nucleic acid binding"/>
    <property type="evidence" value="ECO:0007669"/>
    <property type="project" value="InterPro"/>
</dbReference>
<dbReference type="PROSITE" id="PS50994">
    <property type="entry name" value="INTEGRASE"/>
    <property type="match status" value="1"/>
</dbReference>
<evidence type="ECO:0000256" key="5">
    <source>
        <dbReference type="SAM" id="MobiDB-lite"/>
    </source>
</evidence>